<keyword evidence="8 14" id="KW-0812">Transmembrane</keyword>
<comment type="similarity">
    <text evidence="3 14">Belongs to the glycosyltransferase group 1 family. Glycosyltransferase 4 subfamily.</text>
</comment>
<keyword evidence="11 14" id="KW-0472">Membrane</keyword>
<feature type="transmembrane region" description="Helical" evidence="14">
    <location>
        <begin position="235"/>
        <end position="257"/>
    </location>
</feature>
<dbReference type="GO" id="GO:0004377">
    <property type="term" value="F:GDP-Man:Man(3)GlcNAc(2)-PP-Dol alpha-1,2-mannosyltransferase activity"/>
    <property type="evidence" value="ECO:0007669"/>
    <property type="project" value="UniProtKB-UniRule"/>
</dbReference>
<dbReference type="Gene3D" id="3.40.50.2000">
    <property type="entry name" value="Glycogen Phosphorylase B"/>
    <property type="match status" value="1"/>
</dbReference>
<comment type="catalytic activity">
    <reaction evidence="12 14">
        <text>an alpha-D-Man-(1-&gt;3)-[alpha-D-Man-(1-&gt;6)]-beta-D-Man-(1-&gt;4)-beta-D-GlcNAc-(1-&gt;4)-alpha-D-GlcNAc-diphospho-di-trans,poly-cis-dolichol + 2 GDP-alpha-D-mannose = an alpha-D-Man-(1-&gt;2)-alpha-D-Man-(1-&gt;2)-alpha-D-Man-(1-&gt;3)-[alpha-D-Man-(1-&gt;6)]-beta-D-Man-(1-&gt;4)-beta-D-GlcNAc-(1-&gt;4)-alpha-D-GlcNAc-diphospho-di-trans,poly-cis-dolichol + 2 GDP + 2 H(+)</text>
        <dbReference type="Rhea" id="RHEA:29523"/>
        <dbReference type="Rhea" id="RHEA-COMP:19515"/>
        <dbReference type="Rhea" id="RHEA-COMP:19516"/>
        <dbReference type="ChEBI" id="CHEBI:15378"/>
        <dbReference type="ChEBI" id="CHEBI:57527"/>
        <dbReference type="ChEBI" id="CHEBI:58189"/>
        <dbReference type="ChEBI" id="CHEBI:132511"/>
        <dbReference type="ChEBI" id="CHEBI:132515"/>
        <dbReference type="EC" id="2.4.1.131"/>
    </reaction>
    <physiologicalReaction direction="left-to-right" evidence="12 14">
        <dbReference type="Rhea" id="RHEA:29524"/>
    </physiologicalReaction>
</comment>
<dbReference type="RefSeq" id="XP_029283276.1">
    <property type="nucleotide sequence ID" value="XM_029427416.1"/>
</dbReference>
<evidence type="ECO:0000256" key="8">
    <source>
        <dbReference type="ARBA" id="ARBA00022692"/>
    </source>
</evidence>
<comment type="pathway">
    <text evidence="2 14">Protein modification; protein glycosylation.</text>
</comment>
<dbReference type="Pfam" id="PF00534">
    <property type="entry name" value="Glycos_transf_1"/>
    <property type="match status" value="1"/>
</dbReference>
<evidence type="ECO:0000259" key="17">
    <source>
        <dbReference type="Pfam" id="PF15924"/>
    </source>
</evidence>
<dbReference type="EC" id="2.4.1.131" evidence="4 14"/>
<dbReference type="InterPro" id="IPR038013">
    <property type="entry name" value="ALG11"/>
</dbReference>
<evidence type="ECO:0000256" key="1">
    <source>
        <dbReference type="ARBA" id="ARBA00004389"/>
    </source>
</evidence>
<evidence type="ECO:0000256" key="15">
    <source>
        <dbReference type="SAM" id="MobiDB-lite"/>
    </source>
</evidence>
<dbReference type="InterPro" id="IPR031814">
    <property type="entry name" value="ALG11_N"/>
</dbReference>
<dbReference type="PANTHER" id="PTHR45919:SF1">
    <property type="entry name" value="GDP-MAN:MAN(3)GLCNAC(2)-PP-DOL ALPHA-1,2-MANNOSYLTRANSFERASE"/>
    <property type="match status" value="1"/>
</dbReference>
<evidence type="ECO:0000256" key="11">
    <source>
        <dbReference type="ARBA" id="ARBA00023136"/>
    </source>
</evidence>
<evidence type="ECO:0000256" key="2">
    <source>
        <dbReference type="ARBA" id="ARBA00004922"/>
    </source>
</evidence>
<dbReference type="InParanoid" id="A0A6J2PDD5"/>
<feature type="domain" description="Glycosyl transferase family 1" evidence="16">
    <location>
        <begin position="328"/>
        <end position="496"/>
    </location>
</feature>
<feature type="compositionally biased region" description="Acidic residues" evidence="15">
    <location>
        <begin position="295"/>
        <end position="306"/>
    </location>
</feature>
<keyword evidence="7 14" id="KW-0808">Transferase</keyword>
<dbReference type="PANTHER" id="PTHR45919">
    <property type="entry name" value="GDP-MAN:MAN(3)GLCNAC(2)-PP-DOL ALPHA-1,2-MANNOSYLTRANSFERASE"/>
    <property type="match status" value="1"/>
</dbReference>
<keyword evidence="9 14" id="KW-0256">Endoplasmic reticulum</keyword>
<dbReference type="GeneID" id="115005546"/>
<dbReference type="AlphaFoldDB" id="A0A6J2PDD5"/>
<evidence type="ECO:0000256" key="7">
    <source>
        <dbReference type="ARBA" id="ARBA00022679"/>
    </source>
</evidence>
<organism evidence="18 19">
    <name type="scientific">Cottoperca gobio</name>
    <name type="common">Frogmouth</name>
    <name type="synonym">Aphritis gobio</name>
    <dbReference type="NCBI Taxonomy" id="56716"/>
    <lineage>
        <taxon>Eukaryota</taxon>
        <taxon>Metazoa</taxon>
        <taxon>Chordata</taxon>
        <taxon>Craniata</taxon>
        <taxon>Vertebrata</taxon>
        <taxon>Euteleostomi</taxon>
        <taxon>Actinopterygii</taxon>
        <taxon>Neopterygii</taxon>
        <taxon>Teleostei</taxon>
        <taxon>Neoteleostei</taxon>
        <taxon>Acanthomorphata</taxon>
        <taxon>Eupercaria</taxon>
        <taxon>Perciformes</taxon>
        <taxon>Notothenioidei</taxon>
        <taxon>Bovichtidae</taxon>
        <taxon>Cottoperca</taxon>
    </lineage>
</organism>
<evidence type="ECO:0000313" key="18">
    <source>
        <dbReference type="Proteomes" id="UP000504630"/>
    </source>
</evidence>
<dbReference type="CDD" id="cd03806">
    <property type="entry name" value="GT4_ALG11-like"/>
    <property type="match status" value="1"/>
</dbReference>
<keyword evidence="6 14" id="KW-0328">Glycosyltransferase</keyword>
<keyword evidence="10 14" id="KW-1133">Transmembrane helix</keyword>
<accession>A0A6J2PDD5</accession>
<evidence type="ECO:0000256" key="14">
    <source>
        <dbReference type="RuleBase" id="RU367051"/>
    </source>
</evidence>
<evidence type="ECO:0000313" key="19">
    <source>
        <dbReference type="RefSeq" id="XP_029283276.1"/>
    </source>
</evidence>
<evidence type="ECO:0000256" key="12">
    <source>
        <dbReference type="ARBA" id="ARBA00045065"/>
    </source>
</evidence>
<sequence>MAAHGHHHFSPCFCDLMRLLWSLVEPCVYLSLVLTLFLLLLLLGVRAWLQGRRKARRDQEGGGPAVAFFHPYCSAGGGGERVLWCSLRALMLRYPGVSFVVYTGDQRVTGEQILEGARQRFNITLPRPITFIFLRHRSLVEAGSYPHFTLLGQSGGSMFLGWEALTSFVPDLYVDSMGYAFTLPIFRYLGGCKVASYVHYPTVSTDMLSVVRERNPRFNNADLISRNPVLSAVKVVYYCCFALLYGLAGSCSDVIMVNSTWTLGHILSLWRSPSRTSVVYPPCDVRAFLDVSLEKEEDEEEEEEGWEELRPELGSGEEGGGDRKCHSIVSVGQFRPEKDHRLQIRAFHKLLGRKEAGPGGRESLRLVLIGGCRNQEDEERVLLLRGLCEELQVSDRVHFKLNVPFEELKRELVDATIGLHTMWNEHFGIGVVECMAAGTIVLAHKSGGPKLDIVVPHEGGQTGFLADSEDGYAAAMETILSLSPSARLEIRRNARRSVERFSDQEFEACFLAATESLMSTLQR</sequence>
<dbReference type="Proteomes" id="UP000504630">
    <property type="component" value="Unplaced"/>
</dbReference>
<dbReference type="FunFam" id="3.40.50.2000:FF:000076">
    <property type="entry name" value="GDP-Man:Man(3)GlcNAc(2)-PP-Dol alpha-1,2-mannosyltransferase"/>
    <property type="match status" value="1"/>
</dbReference>
<evidence type="ECO:0000256" key="3">
    <source>
        <dbReference type="ARBA" id="ARBA00009481"/>
    </source>
</evidence>
<dbReference type="KEGG" id="cgob:115005546"/>
<evidence type="ECO:0000256" key="9">
    <source>
        <dbReference type="ARBA" id="ARBA00022824"/>
    </source>
</evidence>
<dbReference type="SUPFAM" id="SSF53756">
    <property type="entry name" value="UDP-Glycosyltransferase/glycogen phosphorylase"/>
    <property type="match status" value="1"/>
</dbReference>
<protein>
    <recommendedName>
        <fullName evidence="5 14">GDP-Man:Man(3)GlcNAc(2)-PP-Dol alpha-1,2-mannosyltransferase</fullName>
        <ecNumber evidence="4 14">2.4.1.131</ecNumber>
    </recommendedName>
</protein>
<feature type="region of interest" description="Disordered" evidence="15">
    <location>
        <begin position="294"/>
        <end position="322"/>
    </location>
</feature>
<dbReference type="InterPro" id="IPR001296">
    <property type="entry name" value="Glyco_trans_1"/>
</dbReference>
<feature type="transmembrane region" description="Helical" evidence="14">
    <location>
        <begin position="28"/>
        <end position="49"/>
    </location>
</feature>
<evidence type="ECO:0000256" key="4">
    <source>
        <dbReference type="ARBA" id="ARBA00012645"/>
    </source>
</evidence>
<evidence type="ECO:0000256" key="6">
    <source>
        <dbReference type="ARBA" id="ARBA00022676"/>
    </source>
</evidence>
<dbReference type="OrthoDB" id="2276068at2759"/>
<dbReference type="GO" id="GO:0006487">
    <property type="term" value="P:protein N-linked glycosylation"/>
    <property type="evidence" value="ECO:0007669"/>
    <property type="project" value="TreeGrafter"/>
</dbReference>
<name>A0A6J2PDD5_COTGO</name>
<keyword evidence="18" id="KW-1185">Reference proteome</keyword>
<evidence type="ECO:0000256" key="5">
    <source>
        <dbReference type="ARBA" id="ARBA00022018"/>
    </source>
</evidence>
<evidence type="ECO:0000256" key="13">
    <source>
        <dbReference type="ARBA" id="ARBA00045128"/>
    </source>
</evidence>
<proteinExistence type="inferred from homology"/>
<dbReference type="Pfam" id="PF15924">
    <property type="entry name" value="ALG11_N"/>
    <property type="match status" value="1"/>
</dbReference>
<comment type="subcellular location">
    <subcellularLocation>
        <location evidence="1">Endoplasmic reticulum membrane</location>
        <topology evidence="1">Single-pass membrane protein</topology>
    </subcellularLocation>
</comment>
<reference evidence="19" key="1">
    <citation type="submission" date="2025-08" db="UniProtKB">
        <authorList>
            <consortium name="RefSeq"/>
        </authorList>
    </citation>
    <scope>IDENTIFICATION</scope>
</reference>
<evidence type="ECO:0000256" key="10">
    <source>
        <dbReference type="ARBA" id="ARBA00022989"/>
    </source>
</evidence>
<evidence type="ECO:0000259" key="16">
    <source>
        <dbReference type="Pfam" id="PF00534"/>
    </source>
</evidence>
<gene>
    <name evidence="19" type="primary">LOC115005546</name>
</gene>
<feature type="domain" description="ALG11 mannosyltransferase N-terminal" evidence="17">
    <location>
        <begin position="65"/>
        <end position="270"/>
    </location>
</feature>
<dbReference type="GO" id="GO:0005789">
    <property type="term" value="C:endoplasmic reticulum membrane"/>
    <property type="evidence" value="ECO:0007669"/>
    <property type="project" value="UniProtKB-SubCell"/>
</dbReference>
<comment type="function">
    <text evidence="13">GDP-Man:Man(3)GlcNAc(2)-PP-Dol alpha-1,2-mannosyltransferase that operates in the biosynthetic pathway of dolichol-linked oligosaccharides, the glycan precursors employed in protein asparagine (N)-glycosylation. The assembly of dolichol-linked oligosaccharides begins on the cytosolic side of the endoplasmic reticulum membrane and finishes in its lumen. The sequential addition of sugars to dolichol pyrophosphate produces dolichol-linked oligosaccharides containing fourteen sugars, including two GlcNAcs, nine mannoses and three glucoses. Once assembled, the oligosaccharide is transferred from the lipid to nascent proteins by oligosaccharyltransferases. Catalyzes, on the cytoplasmic face of the endoplasmic reticulum, the addition of the fourth and fifth mannose residues to the dolichol-linked oligosaccharide chain, to produce Man(5)GlcNAc(2)-PP-dolichol core oligosaccharide. Man(5)GlcNAc(2)-PP-dolichol is a substrate for ALG3, the following enzyme in the biosynthetic pathway.</text>
</comment>
<dbReference type="UniPathway" id="UPA00378"/>